<sequence>MIKRNGLAIALTVLLIGGVVSPAQAANKSGAACKTANAKAKIGGKSYVCSKNPIVVNAKNTWVVADCLTSNAAYNKGTTQLTEEKIKRGVFLAQTAATESDQTLSVADREMLAQAKKDGLNLYDTIINTYNTLSKMNKQVRDLACTPGL</sequence>
<reference evidence="2" key="1">
    <citation type="submission" date="2020-05" db="EMBL/GenBank/DDBJ databases">
        <authorList>
            <person name="Chiriac C."/>
            <person name="Salcher M."/>
            <person name="Ghai R."/>
            <person name="Kavagutti S V."/>
        </authorList>
    </citation>
    <scope>NUCLEOTIDE SEQUENCE</scope>
</reference>
<dbReference type="EMBL" id="CAFBLI010000008">
    <property type="protein sequence ID" value="CAB4856845.1"/>
    <property type="molecule type" value="Genomic_DNA"/>
</dbReference>
<dbReference type="EMBL" id="CAFBPY010000001">
    <property type="protein sequence ID" value="CAB5032832.1"/>
    <property type="molecule type" value="Genomic_DNA"/>
</dbReference>
<accession>A0A6J6MLI7</accession>
<evidence type="ECO:0000313" key="4">
    <source>
        <dbReference type="EMBL" id="CAB4766062.1"/>
    </source>
</evidence>
<dbReference type="AlphaFoldDB" id="A0A6J6MLI7"/>
<proteinExistence type="predicted"/>
<evidence type="ECO:0000313" key="2">
    <source>
        <dbReference type="EMBL" id="CAB4673694.1"/>
    </source>
</evidence>
<dbReference type="EMBL" id="CAEZZS010000001">
    <property type="protein sequence ID" value="CAB4766062.1"/>
    <property type="molecule type" value="Genomic_DNA"/>
</dbReference>
<evidence type="ECO:0000313" key="1">
    <source>
        <dbReference type="EMBL" id="CAB4598630.1"/>
    </source>
</evidence>
<evidence type="ECO:0000313" key="3">
    <source>
        <dbReference type="EMBL" id="CAB4709657.1"/>
    </source>
</evidence>
<dbReference type="EMBL" id="CAEZUJ010000018">
    <property type="protein sequence ID" value="CAB4598630.1"/>
    <property type="molecule type" value="Genomic_DNA"/>
</dbReference>
<name>A0A6J6MLI7_9ZZZZ</name>
<organism evidence="2">
    <name type="scientific">freshwater metagenome</name>
    <dbReference type="NCBI Taxonomy" id="449393"/>
    <lineage>
        <taxon>unclassified sequences</taxon>
        <taxon>metagenomes</taxon>
        <taxon>ecological metagenomes</taxon>
    </lineage>
</organism>
<dbReference type="EMBL" id="CAEZXH010000001">
    <property type="protein sequence ID" value="CAB4673694.1"/>
    <property type="molecule type" value="Genomic_DNA"/>
</dbReference>
<gene>
    <name evidence="1" type="ORF">UFOPK1811_00635</name>
    <name evidence="2" type="ORF">UFOPK2360_00013</name>
    <name evidence="3" type="ORF">UFOPK2659_00014</name>
    <name evidence="4" type="ORF">UFOPK2922_00013</name>
    <name evidence="5" type="ORF">UFOPK3306_00200</name>
    <name evidence="6" type="ORF">UFOPK4209_00014</name>
</gene>
<evidence type="ECO:0000313" key="5">
    <source>
        <dbReference type="EMBL" id="CAB4856845.1"/>
    </source>
</evidence>
<dbReference type="EMBL" id="CAEZYJ010000001">
    <property type="protein sequence ID" value="CAB4709657.1"/>
    <property type="molecule type" value="Genomic_DNA"/>
</dbReference>
<protein>
    <submittedName>
        <fullName evidence="2">Unannotated protein</fullName>
    </submittedName>
</protein>
<evidence type="ECO:0000313" key="6">
    <source>
        <dbReference type="EMBL" id="CAB5032832.1"/>
    </source>
</evidence>